<dbReference type="RefSeq" id="WP_080317581.1">
    <property type="nucleotide sequence ID" value="NZ_MTBC01000001.1"/>
</dbReference>
<dbReference type="InterPro" id="IPR059177">
    <property type="entry name" value="GH29D-like_dom"/>
</dbReference>
<feature type="domain" description="GH29D-like beta-sandwich" evidence="7">
    <location>
        <begin position="514"/>
        <end position="577"/>
    </location>
</feature>
<evidence type="ECO:0000313" key="8">
    <source>
        <dbReference type="EMBL" id="OQD43990.1"/>
    </source>
</evidence>
<dbReference type="InterPro" id="IPR008979">
    <property type="entry name" value="Galactose-bd-like_sf"/>
</dbReference>
<evidence type="ECO:0000259" key="7">
    <source>
        <dbReference type="Pfam" id="PF13290"/>
    </source>
</evidence>
<dbReference type="PANTHER" id="PTHR10030:SF37">
    <property type="entry name" value="ALPHA-L-FUCOSIDASE-RELATED"/>
    <property type="match status" value="1"/>
</dbReference>
<accession>A0A1V6LUZ8</accession>
<dbReference type="AlphaFoldDB" id="A0A1V6LUZ8"/>
<keyword evidence="9" id="KW-1185">Reference proteome</keyword>
<dbReference type="EC" id="3.2.1.51" evidence="2"/>
<keyword evidence="3" id="KW-0732">Signal</keyword>
<dbReference type="Gene3D" id="2.60.120.260">
    <property type="entry name" value="Galactose-binding domain-like"/>
    <property type="match status" value="1"/>
</dbReference>
<feature type="domain" description="Glycoside hydrolase family 29 N-terminal" evidence="6">
    <location>
        <begin position="56"/>
        <end position="372"/>
    </location>
</feature>
<evidence type="ECO:0000256" key="2">
    <source>
        <dbReference type="ARBA" id="ARBA00012662"/>
    </source>
</evidence>
<dbReference type="Gene3D" id="3.20.20.80">
    <property type="entry name" value="Glycosidases"/>
    <property type="match status" value="1"/>
</dbReference>
<evidence type="ECO:0000259" key="6">
    <source>
        <dbReference type="Pfam" id="PF01120"/>
    </source>
</evidence>
<dbReference type="GO" id="GO:0005764">
    <property type="term" value="C:lysosome"/>
    <property type="evidence" value="ECO:0007669"/>
    <property type="project" value="TreeGrafter"/>
</dbReference>
<dbReference type="SUPFAM" id="SSF49785">
    <property type="entry name" value="Galactose-binding domain-like"/>
    <property type="match status" value="1"/>
</dbReference>
<dbReference type="GO" id="GO:0004560">
    <property type="term" value="F:alpha-L-fucosidase activity"/>
    <property type="evidence" value="ECO:0007669"/>
    <property type="project" value="InterPro"/>
</dbReference>
<dbReference type="EMBL" id="MTBC01000001">
    <property type="protein sequence ID" value="OQD43990.1"/>
    <property type="molecule type" value="Genomic_DNA"/>
</dbReference>
<keyword evidence="5" id="KW-0326">Glycosidase</keyword>
<dbReference type="Pfam" id="PF13290">
    <property type="entry name" value="CHB_HEX_C_1"/>
    <property type="match status" value="1"/>
</dbReference>
<dbReference type="SUPFAM" id="SSF51445">
    <property type="entry name" value="(Trans)glycosidases"/>
    <property type="match status" value="1"/>
</dbReference>
<dbReference type="InterPro" id="IPR017853">
    <property type="entry name" value="GH"/>
</dbReference>
<dbReference type="GO" id="GO:0016139">
    <property type="term" value="P:glycoside catabolic process"/>
    <property type="evidence" value="ECO:0007669"/>
    <property type="project" value="TreeGrafter"/>
</dbReference>
<organism evidence="8 9">
    <name type="scientific">Croceivirga radicis</name>
    <dbReference type="NCBI Taxonomy" id="1929488"/>
    <lineage>
        <taxon>Bacteria</taxon>
        <taxon>Pseudomonadati</taxon>
        <taxon>Bacteroidota</taxon>
        <taxon>Flavobacteriia</taxon>
        <taxon>Flavobacteriales</taxon>
        <taxon>Flavobacteriaceae</taxon>
        <taxon>Croceivirga</taxon>
    </lineage>
</organism>
<dbReference type="Pfam" id="PF01120">
    <property type="entry name" value="Alpha_L_fucos"/>
    <property type="match status" value="1"/>
</dbReference>
<gene>
    <name evidence="8" type="ORF">BUL40_00085</name>
</gene>
<evidence type="ECO:0000256" key="1">
    <source>
        <dbReference type="ARBA" id="ARBA00007951"/>
    </source>
</evidence>
<evidence type="ECO:0000256" key="3">
    <source>
        <dbReference type="ARBA" id="ARBA00022729"/>
    </source>
</evidence>
<proteinExistence type="inferred from homology"/>
<reference evidence="8 9" key="1">
    <citation type="submission" date="2016-12" db="EMBL/GenBank/DDBJ databases">
        <authorList>
            <person name="Song W.-J."/>
            <person name="Kurnit D.M."/>
        </authorList>
    </citation>
    <scope>NUCLEOTIDE SEQUENCE [LARGE SCALE GENOMIC DNA]</scope>
    <source>
        <strain evidence="8 9">HSG9</strain>
    </source>
</reference>
<dbReference type="SMART" id="SM00812">
    <property type="entry name" value="Alpha_L_fucos"/>
    <property type="match status" value="1"/>
</dbReference>
<sequence>MKKYQFTLFFILLYNFSISQQPIYDIGQNYISISPTDTKADIIEKASKVAPSQRQYNWQKQEMTAFIHFGVKTYDDNGFFKRDTDISLFNPKEIDVKQWVRVLKEAGMKLVVFTAKHSDGLCLWPSKYTDYNITKTPYQNGKGDLVRDMAQACEAAGLKFGVYISPYDMHEPSFGTEAYNVLFKNHLTELLTNYGPIHEVWFDGHGDGTKVPYDWEGYYSLIRKLQPEAVIAVMGPDVRWVGTESGYGRHTEWSVLPGNAVNQDDIAANSQQSNVEGAFVPRNLMKEDLGSKEILKKATSLVWYPAEIDVSIRPGWFYAQEDDHLVKSPQKLVDIYYNSVGLNGVLLLNIAPDERGLVPEQDVKSLQGMRYLLNRTFDTNLFSDASITLNNQHKKHKVTTLLDGDNESFWTPKKDLPATVVLSTKNRQRFNTLLLQENIINGQRIENFVVEIKNGSKWDTLTTGTTVGFKRLFRFDEVFTDQVRLTITGSRGIPELSEIGVYNAPPEVIFEQESQSFANNLTVELKSTSSTATIFYTIDGSEPTTESAIYQNPITISENSTIKAIAKSKDNKTGLVQTATYHKANYKVKYNEPFSKKFPGEKELSLVDGKMGILAYNQGNWQGFRTNNVDVVVDLGSNKTIHSLSTRYLKTIQASIFAPEWVSYSFSEDGIHFSEPIILKNTDGDEIDKNEIPTYHGKKSIKTFATEKLNITTRYIRVIAKNRSVCPEWHKNAGKEAWLFIDEVLIK</sequence>
<comment type="caution">
    <text evidence="8">The sequence shown here is derived from an EMBL/GenBank/DDBJ whole genome shotgun (WGS) entry which is preliminary data.</text>
</comment>
<dbReference type="OrthoDB" id="1095333at2"/>
<dbReference type="Proteomes" id="UP000191680">
    <property type="component" value="Unassembled WGS sequence"/>
</dbReference>
<comment type="similarity">
    <text evidence="1">Belongs to the glycosyl hydrolase 29 family.</text>
</comment>
<keyword evidence="4" id="KW-0378">Hydrolase</keyword>
<dbReference type="PANTHER" id="PTHR10030">
    <property type="entry name" value="ALPHA-L-FUCOSIDASE"/>
    <property type="match status" value="1"/>
</dbReference>
<dbReference type="InterPro" id="IPR057739">
    <property type="entry name" value="Glyco_hydro_29_N"/>
</dbReference>
<name>A0A1V6LUZ8_9FLAO</name>
<evidence type="ECO:0000256" key="5">
    <source>
        <dbReference type="ARBA" id="ARBA00023295"/>
    </source>
</evidence>
<protein>
    <recommendedName>
        <fullName evidence="2">alpha-L-fucosidase</fullName>
        <ecNumber evidence="2">3.2.1.51</ecNumber>
    </recommendedName>
</protein>
<dbReference type="GO" id="GO:0006004">
    <property type="term" value="P:fucose metabolic process"/>
    <property type="evidence" value="ECO:0007669"/>
    <property type="project" value="TreeGrafter"/>
</dbReference>
<dbReference type="InterPro" id="IPR000933">
    <property type="entry name" value="Glyco_hydro_29"/>
</dbReference>
<evidence type="ECO:0000256" key="4">
    <source>
        <dbReference type="ARBA" id="ARBA00022801"/>
    </source>
</evidence>
<evidence type="ECO:0000313" key="9">
    <source>
        <dbReference type="Proteomes" id="UP000191680"/>
    </source>
</evidence>